<proteinExistence type="predicted"/>
<dbReference type="EMBL" id="JARAKH010000016">
    <property type="protein sequence ID" value="KAK8396087.1"/>
    <property type="molecule type" value="Genomic_DNA"/>
</dbReference>
<dbReference type="InterPro" id="IPR036397">
    <property type="entry name" value="RNaseH_sf"/>
</dbReference>
<name>A0AAW0U7M1_SCYPA</name>
<keyword evidence="2" id="KW-1185">Reference proteome</keyword>
<dbReference type="AlphaFoldDB" id="A0AAW0U7M1"/>
<protein>
    <recommendedName>
        <fullName evidence="3">Transposase</fullName>
    </recommendedName>
</protein>
<sequence length="163" mass="18625">MRARNKPFVSEVHRKKRLAFVQKYSSWTLDEWRRVLWTDEATFRVSDTKGKVWRRKGSDPHDPKFTAKSVKHPTSLMAWGAFSYGGVADLHIFPKAEQRPIAALAPAGKPDPVPKPVSKFEQKPEYRYSRYAILENDESDEYYGKGTAAVMACMEGTFALKTP</sequence>
<evidence type="ECO:0000313" key="1">
    <source>
        <dbReference type="EMBL" id="KAK8396087.1"/>
    </source>
</evidence>
<reference evidence="1 2" key="1">
    <citation type="submission" date="2023-03" db="EMBL/GenBank/DDBJ databases">
        <title>High-quality genome of Scylla paramamosain provides insights in environmental adaptation.</title>
        <authorList>
            <person name="Zhang L."/>
        </authorList>
    </citation>
    <scope>NUCLEOTIDE SEQUENCE [LARGE SCALE GENOMIC DNA]</scope>
    <source>
        <strain evidence="1">LZ_2023a</strain>
        <tissue evidence="1">Muscle</tissue>
    </source>
</reference>
<dbReference type="Proteomes" id="UP001487740">
    <property type="component" value="Unassembled WGS sequence"/>
</dbReference>
<dbReference type="Gene3D" id="3.30.420.10">
    <property type="entry name" value="Ribonuclease H-like superfamily/Ribonuclease H"/>
    <property type="match status" value="1"/>
</dbReference>
<evidence type="ECO:0000313" key="2">
    <source>
        <dbReference type="Proteomes" id="UP001487740"/>
    </source>
</evidence>
<dbReference type="GO" id="GO:0003676">
    <property type="term" value="F:nucleic acid binding"/>
    <property type="evidence" value="ECO:0007669"/>
    <property type="project" value="InterPro"/>
</dbReference>
<accession>A0AAW0U7M1</accession>
<organism evidence="1 2">
    <name type="scientific">Scylla paramamosain</name>
    <name type="common">Mud crab</name>
    <dbReference type="NCBI Taxonomy" id="85552"/>
    <lineage>
        <taxon>Eukaryota</taxon>
        <taxon>Metazoa</taxon>
        <taxon>Ecdysozoa</taxon>
        <taxon>Arthropoda</taxon>
        <taxon>Crustacea</taxon>
        <taxon>Multicrustacea</taxon>
        <taxon>Malacostraca</taxon>
        <taxon>Eumalacostraca</taxon>
        <taxon>Eucarida</taxon>
        <taxon>Decapoda</taxon>
        <taxon>Pleocyemata</taxon>
        <taxon>Brachyura</taxon>
        <taxon>Eubrachyura</taxon>
        <taxon>Portunoidea</taxon>
        <taxon>Portunidae</taxon>
        <taxon>Portuninae</taxon>
        <taxon>Scylla</taxon>
    </lineage>
</organism>
<comment type="caution">
    <text evidence="1">The sequence shown here is derived from an EMBL/GenBank/DDBJ whole genome shotgun (WGS) entry which is preliminary data.</text>
</comment>
<gene>
    <name evidence="1" type="ORF">O3P69_005296</name>
</gene>
<evidence type="ECO:0008006" key="3">
    <source>
        <dbReference type="Google" id="ProtNLM"/>
    </source>
</evidence>